<evidence type="ECO:0000256" key="4">
    <source>
        <dbReference type="ARBA" id="ARBA00023002"/>
    </source>
</evidence>
<dbReference type="GO" id="GO:0071949">
    <property type="term" value="F:FAD binding"/>
    <property type="evidence" value="ECO:0007669"/>
    <property type="project" value="InterPro"/>
</dbReference>
<dbReference type="Proteomes" id="UP000663829">
    <property type="component" value="Unassembled WGS sequence"/>
</dbReference>
<evidence type="ECO:0000313" key="11">
    <source>
        <dbReference type="EMBL" id="CAF3810739.1"/>
    </source>
</evidence>
<dbReference type="PANTHER" id="PTHR46496">
    <property type="match status" value="1"/>
</dbReference>
<reference evidence="9" key="1">
    <citation type="submission" date="2021-02" db="EMBL/GenBank/DDBJ databases">
        <authorList>
            <person name="Nowell W R."/>
        </authorList>
    </citation>
    <scope>NUCLEOTIDE SEQUENCE</scope>
</reference>
<feature type="domain" description="DUF4166" evidence="7">
    <location>
        <begin position="475"/>
        <end position="643"/>
    </location>
</feature>
<dbReference type="Proteomes" id="UP000681722">
    <property type="component" value="Unassembled WGS sequence"/>
</dbReference>
<gene>
    <name evidence="9" type="ORF">GPM918_LOCUS15743</name>
    <name evidence="8" type="ORF">OVA965_LOCUS4372</name>
    <name evidence="11" type="ORF">SRO942_LOCUS15751</name>
    <name evidence="10" type="ORF">TMI583_LOCUS4370</name>
</gene>
<dbReference type="InterPro" id="IPR002938">
    <property type="entry name" value="FAD-bd"/>
</dbReference>
<accession>A0A814JN61</accession>
<protein>
    <recommendedName>
        <fullName evidence="13">FAD-binding domain-containing protein</fullName>
    </recommendedName>
</protein>
<dbReference type="GO" id="GO:0016491">
    <property type="term" value="F:oxidoreductase activity"/>
    <property type="evidence" value="ECO:0007669"/>
    <property type="project" value="UniProtKB-KW"/>
</dbReference>
<dbReference type="InterPro" id="IPR036291">
    <property type="entry name" value="NAD(P)-bd_dom_sf"/>
</dbReference>
<dbReference type="Pfam" id="PF03435">
    <property type="entry name" value="Sacchrp_dh_NADP"/>
    <property type="match status" value="1"/>
</dbReference>
<dbReference type="Gene3D" id="3.50.50.60">
    <property type="entry name" value="FAD/NAD(P)-binding domain"/>
    <property type="match status" value="1"/>
</dbReference>
<keyword evidence="2" id="KW-0285">Flavoprotein</keyword>
<dbReference type="SUPFAM" id="SSF51905">
    <property type="entry name" value="FAD/NAD(P)-binding domain"/>
    <property type="match status" value="1"/>
</dbReference>
<dbReference type="Proteomes" id="UP000677228">
    <property type="component" value="Unassembled WGS sequence"/>
</dbReference>
<evidence type="ECO:0000256" key="1">
    <source>
        <dbReference type="ARBA" id="ARBA00001974"/>
    </source>
</evidence>
<comment type="cofactor">
    <cofactor evidence="1">
        <name>FAD</name>
        <dbReference type="ChEBI" id="CHEBI:57692"/>
    </cofactor>
</comment>
<dbReference type="EMBL" id="CAJOBA010001140">
    <property type="protein sequence ID" value="CAF3578719.1"/>
    <property type="molecule type" value="Genomic_DNA"/>
</dbReference>
<feature type="domain" description="FAD-binding" evidence="5">
    <location>
        <begin position="51"/>
        <end position="399"/>
    </location>
</feature>
<keyword evidence="4" id="KW-0560">Oxidoreductase</keyword>
<dbReference type="PRINTS" id="PR00420">
    <property type="entry name" value="RNGMNOXGNASE"/>
</dbReference>
<comment type="caution">
    <text evidence="9">The sequence shown here is derived from an EMBL/GenBank/DDBJ whole genome shotgun (WGS) entry which is preliminary data.</text>
</comment>
<dbReference type="Pfam" id="PF13761">
    <property type="entry name" value="DUF4166"/>
    <property type="match status" value="1"/>
</dbReference>
<evidence type="ECO:0000256" key="3">
    <source>
        <dbReference type="ARBA" id="ARBA00022827"/>
    </source>
</evidence>
<evidence type="ECO:0000259" key="7">
    <source>
        <dbReference type="Pfam" id="PF13761"/>
    </source>
</evidence>
<evidence type="ECO:0000256" key="2">
    <source>
        <dbReference type="ARBA" id="ARBA00022630"/>
    </source>
</evidence>
<evidence type="ECO:0000313" key="9">
    <source>
        <dbReference type="EMBL" id="CAF1040310.1"/>
    </source>
</evidence>
<evidence type="ECO:0000313" key="12">
    <source>
        <dbReference type="Proteomes" id="UP000663829"/>
    </source>
</evidence>
<dbReference type="InterPro" id="IPR005097">
    <property type="entry name" value="Sacchrp_dh_NADP-bd"/>
</dbReference>
<proteinExistence type="predicted"/>
<feature type="domain" description="Saccharopine dehydrogenase NADP binding" evidence="6">
    <location>
        <begin position="731"/>
        <end position="868"/>
    </location>
</feature>
<evidence type="ECO:0000259" key="5">
    <source>
        <dbReference type="Pfam" id="PF01494"/>
    </source>
</evidence>
<keyword evidence="12" id="KW-1185">Reference proteome</keyword>
<sequence length="1117" mass="125099">MWKLTGLRLIRLPQLILPQHHIKSILFTRNPSIVLIPNYVHIHSDTSSSLPVLIIGGGIAGLTLARACTIAKIPFKLFEQSTQLQSDKRAGTGIGLWGPALRALYTLGITDKLYSKGQLMICAGYRDSHTGNWLAKPHPLINSFTSCLCLLRGDLQSALLDSLDPEHIHTNHKFKSINLKSKSVIITFENGLNYSGSLVVAADGINSAVRNKLKFEIQPVYCGYSYWRCIINYRSIEPSLSFSQSDPTTAFESWGPGARFAYVPLQPPNAFWFVSEKMTNPTLKSNELTKFELKTKFCNWHAPIPDIIGATDSNELLYTPIYRIEFPWKQWADVRSRVVYIGDSAHAIPPNLASGGMLAIQDSLQLASELRTVYAVHEANHIKFDSALEQYVQKRKYHIKLVQLASHAIAAIGQISNTTLIYLRNFIIQAIPFTIRSSIFNRLHRVALGWNYTVPNLGQGLYARALGCSEFEKLPELLQLFHCEQTEVRTHECKGTATVKRGPSWLSRILAGVGGAPPPAQNAEVSVTIQQHADGSETWTRYFYYLHPNRIHKFETIQFLENDHLIETIGHSILPIKMQFLFHLKSIPAGFQHQLKSCRLSIYNSSFFSITIPRFLLPSVTGITEITESGKSWKFDVTVSAPVNKLTRWLMNDMNCYIGGYSGEIQTFSKPNITQAFSIKQNNHSSLKTGSSAGQFYTQVRSYCTNTYQPYSHSAASYPCLPVNLGYTAKILVLGGYGLFGARIASQLLAKGYTVWIAGRHHSEEIKLEILQQANKHVVEQDQLIDKRLYSILFDLHATDQLQEQLLKLKPSIVINCAGPFQCQNYHVAETCVQHKIHYIDLADSRAFVTTFPHKLHQQALQSNVTLISGASTVPGLSSTVCLELSKQYLSKVEMINIGISPGNHTRRGLGTIQSILSSTGKPFKWLINDQMTTIYGWQALNLSYLFDSKLHLRWLSAVDVPDLELLPKLFPSAHTITFRAGLELSIIHLGLWALSWLVRIGLVSDLSKYAEILKTISEWNWFRNAGTDVGGMFVQIQGIGKDLNSKLTITWQLYAGSGDGPQIPATAAVILVDKLMHNNPMSPLHHGAHSCVGLFTISEFMAELKHFDIHCRVFIQ</sequence>
<name>A0A814JN61_9BILA</name>
<dbReference type="Gene3D" id="3.40.50.720">
    <property type="entry name" value="NAD(P)-binding Rossmann-like Domain"/>
    <property type="match status" value="1"/>
</dbReference>
<dbReference type="EMBL" id="CAJNOQ010004009">
    <property type="protein sequence ID" value="CAF1040310.1"/>
    <property type="molecule type" value="Genomic_DNA"/>
</dbReference>
<evidence type="ECO:0008006" key="13">
    <source>
        <dbReference type="Google" id="ProtNLM"/>
    </source>
</evidence>
<dbReference type="OrthoDB" id="2431938at2759"/>
<dbReference type="InterPro" id="IPR025311">
    <property type="entry name" value="DUF4166"/>
</dbReference>
<evidence type="ECO:0000259" key="6">
    <source>
        <dbReference type="Pfam" id="PF03435"/>
    </source>
</evidence>
<organism evidence="9 12">
    <name type="scientific">Didymodactylos carnosus</name>
    <dbReference type="NCBI Taxonomy" id="1234261"/>
    <lineage>
        <taxon>Eukaryota</taxon>
        <taxon>Metazoa</taxon>
        <taxon>Spiralia</taxon>
        <taxon>Gnathifera</taxon>
        <taxon>Rotifera</taxon>
        <taxon>Eurotatoria</taxon>
        <taxon>Bdelloidea</taxon>
        <taxon>Philodinida</taxon>
        <taxon>Philodinidae</taxon>
        <taxon>Didymodactylos</taxon>
    </lineage>
</organism>
<dbReference type="InterPro" id="IPR036188">
    <property type="entry name" value="FAD/NAD-bd_sf"/>
</dbReference>
<dbReference type="AlphaFoldDB" id="A0A814JN61"/>
<dbReference type="Proteomes" id="UP000682733">
    <property type="component" value="Unassembled WGS sequence"/>
</dbReference>
<evidence type="ECO:0000313" key="10">
    <source>
        <dbReference type="EMBL" id="CAF3578719.1"/>
    </source>
</evidence>
<dbReference type="EMBL" id="CAJNOK010001140">
    <property type="protein sequence ID" value="CAF0795682.1"/>
    <property type="molecule type" value="Genomic_DNA"/>
</dbReference>
<dbReference type="Pfam" id="PF01494">
    <property type="entry name" value="FAD_binding_3"/>
    <property type="match status" value="1"/>
</dbReference>
<dbReference type="EMBL" id="CAJOBC010004012">
    <property type="protein sequence ID" value="CAF3810739.1"/>
    <property type="molecule type" value="Genomic_DNA"/>
</dbReference>
<evidence type="ECO:0000313" key="8">
    <source>
        <dbReference type="EMBL" id="CAF0795682.1"/>
    </source>
</evidence>
<keyword evidence="3" id="KW-0274">FAD</keyword>
<dbReference type="SUPFAM" id="SSF51735">
    <property type="entry name" value="NAD(P)-binding Rossmann-fold domains"/>
    <property type="match status" value="1"/>
</dbReference>
<dbReference type="PANTHER" id="PTHR46496:SF1">
    <property type="entry name" value="ZEAXANTHIN EPOXIDASE, CHLOROPLASTIC"/>
    <property type="match status" value="1"/>
</dbReference>